<dbReference type="Proteomes" id="UP000050465">
    <property type="component" value="Unassembled WGS sequence"/>
</dbReference>
<dbReference type="Gene3D" id="1.20.1640.10">
    <property type="entry name" value="Multidrug efflux transporter AcrB transmembrane domain"/>
    <property type="match status" value="2"/>
</dbReference>
<dbReference type="PRINTS" id="PR00702">
    <property type="entry name" value="ACRIFLAVINRP"/>
</dbReference>
<dbReference type="Gene3D" id="3.30.70.1440">
    <property type="entry name" value="Multidrug efflux transporter AcrB pore domain"/>
    <property type="match status" value="1"/>
</dbReference>
<keyword evidence="1" id="KW-0472">Membrane</keyword>
<evidence type="ECO:0000313" key="3">
    <source>
        <dbReference type="Proteomes" id="UP000050465"/>
    </source>
</evidence>
<dbReference type="PANTHER" id="PTHR32063:SF18">
    <property type="entry name" value="CATION EFFLUX SYSTEM PROTEIN"/>
    <property type="match status" value="1"/>
</dbReference>
<reference evidence="2 3" key="1">
    <citation type="submission" date="2015-09" db="EMBL/GenBank/DDBJ databases">
        <title>Identification and resolution of microdiversity through metagenomic sequencing of parallel consortia.</title>
        <authorList>
            <person name="Nelson W.C."/>
            <person name="Romine M.F."/>
            <person name="Lindemann S.R."/>
        </authorList>
    </citation>
    <scope>NUCLEOTIDE SEQUENCE [LARGE SCALE GENOMIC DNA]</scope>
    <source>
        <strain evidence="2">Ana</strain>
    </source>
</reference>
<dbReference type="STRING" id="1666911.HLUCCA11_18215"/>
<feature type="transmembrane region" description="Helical" evidence="1">
    <location>
        <begin position="528"/>
        <end position="548"/>
    </location>
</feature>
<protein>
    <submittedName>
        <fullName evidence="2">Cation/multidrug efflux pump</fullName>
    </submittedName>
</protein>
<dbReference type="GO" id="GO:0005886">
    <property type="term" value="C:plasma membrane"/>
    <property type="evidence" value="ECO:0007669"/>
    <property type="project" value="TreeGrafter"/>
</dbReference>
<feature type="transmembrane region" description="Helical" evidence="1">
    <location>
        <begin position="964"/>
        <end position="984"/>
    </location>
</feature>
<dbReference type="SUPFAM" id="SSF82714">
    <property type="entry name" value="Multidrug efflux transporter AcrB TolC docking domain, DN and DC subdomains"/>
    <property type="match status" value="2"/>
</dbReference>
<feature type="transmembrane region" description="Helical" evidence="1">
    <location>
        <begin position="893"/>
        <end position="913"/>
    </location>
</feature>
<comment type="caution">
    <text evidence="2">The sequence shown here is derived from an EMBL/GenBank/DDBJ whole genome shotgun (WGS) entry which is preliminary data.</text>
</comment>
<feature type="transmembrane region" description="Helical" evidence="1">
    <location>
        <begin position="361"/>
        <end position="381"/>
    </location>
</feature>
<dbReference type="GO" id="GO:0042910">
    <property type="term" value="F:xenobiotic transmembrane transporter activity"/>
    <property type="evidence" value="ECO:0007669"/>
    <property type="project" value="TreeGrafter"/>
</dbReference>
<accession>A0A0P8BIN4</accession>
<feature type="transmembrane region" description="Helical" evidence="1">
    <location>
        <begin position="428"/>
        <end position="451"/>
    </location>
</feature>
<dbReference type="InterPro" id="IPR027463">
    <property type="entry name" value="AcrB_DN_DC_subdom"/>
</dbReference>
<dbReference type="Gene3D" id="3.30.70.1320">
    <property type="entry name" value="Multidrug efflux transporter AcrB pore domain like"/>
    <property type="match status" value="1"/>
</dbReference>
<dbReference type="PATRIC" id="fig|1666911.3.peg.1415"/>
<feature type="transmembrane region" description="Helical" evidence="1">
    <location>
        <begin position="335"/>
        <end position="354"/>
    </location>
</feature>
<feature type="transmembrane region" description="Helical" evidence="1">
    <location>
        <begin position="919"/>
        <end position="943"/>
    </location>
</feature>
<proteinExistence type="predicted"/>
<feature type="transmembrane region" description="Helical" evidence="1">
    <location>
        <begin position="387"/>
        <end position="407"/>
    </location>
</feature>
<keyword evidence="1" id="KW-1133">Transmembrane helix</keyword>
<dbReference type="SUPFAM" id="SSF82693">
    <property type="entry name" value="Multidrug efflux transporter AcrB pore domain, PN1, PN2, PC1 and PC2 subdomains"/>
    <property type="match status" value="2"/>
</dbReference>
<dbReference type="SUPFAM" id="SSF82866">
    <property type="entry name" value="Multidrug efflux transporter AcrB transmembrane domain"/>
    <property type="match status" value="2"/>
</dbReference>
<dbReference type="EMBL" id="LJZR01000030">
    <property type="protein sequence ID" value="KPQ33558.1"/>
    <property type="molecule type" value="Genomic_DNA"/>
</dbReference>
<dbReference type="Gene3D" id="3.30.2090.10">
    <property type="entry name" value="Multidrug efflux transporter AcrB TolC docking domain, DN and DC subdomains"/>
    <property type="match status" value="2"/>
</dbReference>
<dbReference type="PANTHER" id="PTHR32063">
    <property type="match status" value="1"/>
</dbReference>
<feature type="transmembrane region" description="Helical" evidence="1">
    <location>
        <begin position="990"/>
        <end position="1019"/>
    </location>
</feature>
<dbReference type="Gene3D" id="3.30.70.1430">
    <property type="entry name" value="Multidrug efflux transporter AcrB pore domain"/>
    <property type="match status" value="2"/>
</dbReference>
<dbReference type="AlphaFoldDB" id="A0A0P8BIN4"/>
<name>A0A0P8BIN4_9CYAN</name>
<dbReference type="Pfam" id="PF00873">
    <property type="entry name" value="ACR_tran"/>
    <property type="match status" value="1"/>
</dbReference>
<evidence type="ECO:0000313" key="2">
    <source>
        <dbReference type="EMBL" id="KPQ33558.1"/>
    </source>
</evidence>
<organism evidence="2 3">
    <name type="scientific">Phormidesmis priestleyi Ana</name>
    <dbReference type="NCBI Taxonomy" id="1666911"/>
    <lineage>
        <taxon>Bacteria</taxon>
        <taxon>Bacillati</taxon>
        <taxon>Cyanobacteriota</taxon>
        <taxon>Cyanophyceae</taxon>
        <taxon>Leptolyngbyales</taxon>
        <taxon>Leptolyngbyaceae</taxon>
        <taxon>Phormidesmis</taxon>
    </lineage>
</organism>
<feature type="transmembrane region" description="Helical" evidence="1">
    <location>
        <begin position="463"/>
        <end position="489"/>
    </location>
</feature>
<gene>
    <name evidence="2" type="ORF">HLUCCA11_18215</name>
</gene>
<evidence type="ECO:0000256" key="1">
    <source>
        <dbReference type="SAM" id="Phobius"/>
    </source>
</evidence>
<dbReference type="InterPro" id="IPR001036">
    <property type="entry name" value="Acrflvin-R"/>
</dbReference>
<feature type="transmembrane region" description="Helical" evidence="1">
    <location>
        <begin position="867"/>
        <end position="886"/>
    </location>
</feature>
<sequence>MFNLFYRNRQLLFLTLALILVWGISSFFTLPRLEDPLIVQRASNVTTIFPGASAERVESLVTDRIEEEFSDIEEIDSIESSSSSDISIVTIFIKDTVEDVEPVWAKIRSELEDVTPTLPAGAQDPRYEDIEVAANALIVGLTWELDSEPNYTLLQRIAEGLEDQLNAIPGTDKVSLFGRSNEEIQVQLDQAAAARLGLTAQSLAAQIQASDAKVSAGNFQSSREELLLEVDSNLSSLERVRRIPIRVGADGQISQLDSIATVQKTVRNPAQELALVSGQPAIVLAAQVESNFRVDEWATNARRVLDDFKADLSDGLGLVVVLDQSQYVQQRLNGVLTNLLTSSLLVVLVSFVILGWRSALIVGSALPLTVLVVFGCMKTMGIPLHQISVTGLIISLGLLIDNAIVVADEMHIRLKAGDHPSQAVSKTVKYLLVPLTASTLTTVIAFVPIATSPGGTGEFIGTIGTTVILALLCSLVLSLTVVSAVMGLVHRRWPDQTTTPRWWKDGFSNSTLRSAYISSLRSAFRHPWLTIGVSMILPVMGFALFATLPQQFFPPTNRDQFQIEFELPAQSAIALTTNQVMSARELILQNPDVADVHWFLGESAPSFFYNVISGRENAAEYAQGIVQLKRTGNLRDTIQTLQQQLDTSFPQAQVLVRQLEQGPPVDAPIELRLYGSDIVQLREIGNQLRQELAQIPNVIHTRAAMAEVRPKLSLSVDEVAARRAGLDNEAIANQLNVTLNGSVGGSLLEDTEDIPVRVRVGDTDRGDLSAISSIDLLSPQATATGNTTIPLSAVADINLVPDLSSINRYNGQRFNNVQAFLQAGSLPDTVLRRFKKQLEEKNFELPANYRIEYGGEADARGSAVGNLIASIGLLSLAILATLVLSLKSFALSGLIAVVAGCSFGLAFMSLWVFNSIFGFTAILGTLGLMGMSVNDSIVVVAALQDEPQAGIGDTKATIEVVMKTTRHVIATTVTTMIGFIPLMFDPTGFWPPLAISIAGGLGGATVLALYFIPAAYILIAQWGNRKKGVRKTKKQRQQLTTN</sequence>
<keyword evidence="1" id="KW-0812">Transmembrane</keyword>